<name>A0AAD5M0M2_PARTN</name>
<dbReference type="AlphaFoldDB" id="A0AAD5M0M2"/>
<feature type="transmembrane region" description="Helical" evidence="1">
    <location>
        <begin position="20"/>
        <end position="40"/>
    </location>
</feature>
<comment type="caution">
    <text evidence="2">The sequence shown here is derived from an EMBL/GenBank/DDBJ whole genome shotgun (WGS) entry which is preliminary data.</text>
</comment>
<keyword evidence="3" id="KW-1185">Reference proteome</keyword>
<evidence type="ECO:0000313" key="2">
    <source>
        <dbReference type="EMBL" id="KAJ1348398.1"/>
    </source>
</evidence>
<dbReference type="EMBL" id="JAHQIW010000495">
    <property type="protein sequence ID" value="KAJ1348398.1"/>
    <property type="molecule type" value="Genomic_DNA"/>
</dbReference>
<dbReference type="Proteomes" id="UP001196413">
    <property type="component" value="Unassembled WGS sequence"/>
</dbReference>
<reference evidence="2" key="1">
    <citation type="submission" date="2021-06" db="EMBL/GenBank/DDBJ databases">
        <title>Parelaphostrongylus tenuis whole genome reference sequence.</title>
        <authorList>
            <person name="Garwood T.J."/>
            <person name="Larsen P.A."/>
            <person name="Fountain-Jones N.M."/>
            <person name="Garbe J.R."/>
            <person name="Macchietto M.G."/>
            <person name="Kania S.A."/>
            <person name="Gerhold R.W."/>
            <person name="Richards J.E."/>
            <person name="Wolf T.M."/>
        </authorList>
    </citation>
    <scope>NUCLEOTIDE SEQUENCE</scope>
    <source>
        <strain evidence="2">MNPRO001-30</strain>
        <tissue evidence="2">Meninges</tissue>
    </source>
</reference>
<accession>A0AAD5M0M2</accession>
<evidence type="ECO:0000313" key="3">
    <source>
        <dbReference type="Proteomes" id="UP001196413"/>
    </source>
</evidence>
<sequence>MDFYDDSDSSDIFSNILLHNHSISCYDIILVIYMVNVGVLRPGAILSRRRVENRENPSSDEEHRQLTQLYFNHLKNSWNNAAANLKK</sequence>
<keyword evidence="1" id="KW-1133">Transmembrane helix</keyword>
<organism evidence="2 3">
    <name type="scientific">Parelaphostrongylus tenuis</name>
    <name type="common">Meningeal worm</name>
    <dbReference type="NCBI Taxonomy" id="148309"/>
    <lineage>
        <taxon>Eukaryota</taxon>
        <taxon>Metazoa</taxon>
        <taxon>Ecdysozoa</taxon>
        <taxon>Nematoda</taxon>
        <taxon>Chromadorea</taxon>
        <taxon>Rhabditida</taxon>
        <taxon>Rhabditina</taxon>
        <taxon>Rhabditomorpha</taxon>
        <taxon>Strongyloidea</taxon>
        <taxon>Metastrongylidae</taxon>
        <taxon>Parelaphostrongylus</taxon>
    </lineage>
</organism>
<evidence type="ECO:0000256" key="1">
    <source>
        <dbReference type="SAM" id="Phobius"/>
    </source>
</evidence>
<keyword evidence="1" id="KW-0812">Transmembrane</keyword>
<gene>
    <name evidence="2" type="ORF">KIN20_003693</name>
</gene>
<proteinExistence type="predicted"/>
<protein>
    <submittedName>
        <fullName evidence="2">Uncharacterized protein</fullName>
    </submittedName>
</protein>
<keyword evidence="1" id="KW-0472">Membrane</keyword>